<dbReference type="EMBL" id="CP061800">
    <property type="protein sequence ID" value="QTA90305.1"/>
    <property type="molecule type" value="Genomic_DNA"/>
</dbReference>
<dbReference type="AlphaFoldDB" id="A0A975BRL0"/>
<dbReference type="KEGG" id="dmm:dnm_063660"/>
<dbReference type="Proteomes" id="UP000663722">
    <property type="component" value="Chromosome"/>
</dbReference>
<evidence type="ECO:0000313" key="1">
    <source>
        <dbReference type="EMBL" id="QTA90305.1"/>
    </source>
</evidence>
<accession>A0A975BRL0</accession>
<proteinExistence type="predicted"/>
<organism evidence="1 2">
    <name type="scientific">Desulfonema magnum</name>
    <dbReference type="NCBI Taxonomy" id="45655"/>
    <lineage>
        <taxon>Bacteria</taxon>
        <taxon>Pseudomonadati</taxon>
        <taxon>Thermodesulfobacteriota</taxon>
        <taxon>Desulfobacteria</taxon>
        <taxon>Desulfobacterales</taxon>
        <taxon>Desulfococcaceae</taxon>
        <taxon>Desulfonema</taxon>
    </lineage>
</organism>
<sequence>MIKFFSVIPAKSGILCLRICNICGKQIPAFAGMTDFLFEPSQKI</sequence>
<name>A0A975BRL0_9BACT</name>
<gene>
    <name evidence="1" type="ORF">dnm_063660</name>
</gene>
<keyword evidence="2" id="KW-1185">Reference proteome</keyword>
<evidence type="ECO:0000313" key="2">
    <source>
        <dbReference type="Proteomes" id="UP000663722"/>
    </source>
</evidence>
<protein>
    <submittedName>
        <fullName evidence="1">Uncharacterized protein</fullName>
    </submittedName>
</protein>
<reference evidence="1" key="1">
    <citation type="journal article" date="2021" name="Microb. Physiol.">
        <title>Proteogenomic Insights into the Physiology of Marine, Sulfate-Reducing, Filamentous Desulfonema limicola and Desulfonema magnum.</title>
        <authorList>
            <person name="Schnaars V."/>
            <person name="Wohlbrand L."/>
            <person name="Scheve S."/>
            <person name="Hinrichs C."/>
            <person name="Reinhardt R."/>
            <person name="Rabus R."/>
        </authorList>
    </citation>
    <scope>NUCLEOTIDE SEQUENCE</scope>
    <source>
        <strain evidence="1">4be13</strain>
    </source>
</reference>